<evidence type="ECO:0000259" key="6">
    <source>
        <dbReference type="Pfam" id="PF01301"/>
    </source>
</evidence>
<evidence type="ECO:0000313" key="9">
    <source>
        <dbReference type="EMBL" id="KAF7273354.1"/>
    </source>
</evidence>
<keyword evidence="3 4" id="KW-0326">Glycosidase</keyword>
<reference evidence="9" key="1">
    <citation type="submission" date="2020-08" db="EMBL/GenBank/DDBJ databases">
        <title>Genome sequencing and assembly of the red palm weevil Rhynchophorus ferrugineus.</title>
        <authorList>
            <person name="Dias G.B."/>
            <person name="Bergman C.M."/>
            <person name="Manee M."/>
        </authorList>
    </citation>
    <scope>NUCLEOTIDE SEQUENCE</scope>
    <source>
        <strain evidence="9">AA-2017</strain>
        <tissue evidence="9">Whole larva</tissue>
    </source>
</reference>
<dbReference type="SUPFAM" id="SSF49785">
    <property type="entry name" value="Galactose-binding domain-like"/>
    <property type="match status" value="2"/>
</dbReference>
<dbReference type="InterPro" id="IPR048912">
    <property type="entry name" value="BetaGal1-like_ABD1"/>
</dbReference>
<dbReference type="InterPro" id="IPR001944">
    <property type="entry name" value="Glycoside_Hdrlase_35"/>
</dbReference>
<dbReference type="InterPro" id="IPR031330">
    <property type="entry name" value="Gly_Hdrlase_35_cat"/>
</dbReference>
<dbReference type="PANTHER" id="PTHR23421">
    <property type="entry name" value="BETA-GALACTOSIDASE RELATED"/>
    <property type="match status" value="1"/>
</dbReference>
<name>A0A834I3M8_RHYFE</name>
<evidence type="ECO:0000256" key="5">
    <source>
        <dbReference type="RuleBase" id="RU003679"/>
    </source>
</evidence>
<comment type="similarity">
    <text evidence="1 5">Belongs to the glycosyl hydrolase 35 family.</text>
</comment>
<dbReference type="FunFam" id="2.60.120.260:FF:000049">
    <property type="entry name" value="Beta-galactosidase"/>
    <property type="match status" value="2"/>
</dbReference>
<dbReference type="GO" id="GO:0005975">
    <property type="term" value="P:carbohydrate metabolic process"/>
    <property type="evidence" value="ECO:0007669"/>
    <property type="project" value="InterPro"/>
</dbReference>
<dbReference type="Pfam" id="PF21317">
    <property type="entry name" value="BetaGal_ABD_1"/>
    <property type="match status" value="2"/>
</dbReference>
<dbReference type="InterPro" id="IPR048913">
    <property type="entry name" value="BetaGal_gal-bd"/>
</dbReference>
<sequence>MILTLVSSYRLLQIRSVENYHKLSMNMYQTMQADTLPTLYQYYTDGGIKYGLDSNQNQFTLNGKNITLYSGAMHYFRTPKQLWRDRLKKMRAAGLNTVETYVPWNLHEPTPGVFDFGQGGTDMQDFLDIETFLKTAQEEDLFAILRPGPYICAEWEFGGFPSWLLREKDIKFRTSDEKYMGPVRRFFNTLLPILAALQFINGGPIIMFQVENEYGSTKTVSRLYKNKYIPRFSPDKAYLRELRNIYMKNNITELMATADGVTTFGTAGTIADLFLVTANFGDSPKESFDALQSIQPNRSKMAMEYYPGWFDHWGEEHHTTSVLDLIMNIELIIAYPGSFNIYMFHGGTSFGFMNGANLNNELTDNSGYQPDTTSYDYDSPLTEAGDYTLKYNMIKLILEKHGEPKTKIPDPPASTPRVAYESVKIVEYIPMKDFIDSQNTSLTYQNTIPMELLDINNNTGQSYGYIVYRKSNLNLTSGDSLTIQGHVCDTVLVLVNGQLISPVLKSATSFNKFGYWRLANSTITLADKDIQEATVDLVVENWGRVNYGKLPQYYQYKGLWQGDVLIGDKIINNWQHIPLEFKKSQNLAISQWKSFANNTGPGLYKGYLNVETPQDTYINMEQWTKGIVMVNGFVLGRYAVIGPQQCLYLPAPSNLEYHTVTVNLKSSLCTYKFLVFSFTISTTLYQKQKCVARTLFWTQCRPKLLPLKRSQWQDRLRKMRAVGLNAVETYVPWNLHEFYSGSYDFGHGGSDFQDFLDVQKFIKLAQEEDLFVLLRPGPYICAEWEFGGLPGWLLRDKDIKVRTNDPIYLNYVSRYYKELFSILAPLQFTKGGAIIAVQIENEYGNTYNNDRDYLRSLRSILQENGVVELFYTSDPPSAGTAGGLPNEVLMTANFNNNAKWNLDQLNSFQTNKPTITMEYWSGWFDNFSGQHSTVSVSQYVSVYEDILSYPASVNIYMFVGSTNYGFSSGAGLNTKGTDNSGLTPITTSYDYDAPISEAGDITEKYNATAELLVKYNPIKTRLPLVPSTPERVALDDVIISEQILLSEIIDQFPNKLESENIVAMENLPINNNSGQMFGYIVYRKTNINVKSGAILEISGYVRDTVLVLVNGQLVTPVLSSTDDLNNFGYWRLANSTIILTDQDLEDATIDLVVENLSRNNYGTLDQFQQFKGLTDNVYIDDEKIKNWQIVPLEFKRQWNLQLSGWHEVRTREATPALYRASFTVTDLRDTYVNVQDWLKGIVIINGFVLGRIFAVGPQQALYLPAALLREGVNEIIVFEHFTAPDVIKFSKDPIWGLGTYVKN</sequence>
<accession>A0A834I3M8</accession>
<proteinExistence type="inferred from homology"/>
<dbReference type="OrthoDB" id="1657402at2759"/>
<dbReference type="EC" id="3.2.1.23" evidence="4"/>
<evidence type="ECO:0000259" key="8">
    <source>
        <dbReference type="Pfam" id="PF21467"/>
    </source>
</evidence>
<keyword evidence="10" id="KW-1185">Reference proteome</keyword>
<feature type="domain" description="Beta-galactosidase galactose-binding" evidence="8">
    <location>
        <begin position="601"/>
        <end position="652"/>
    </location>
</feature>
<dbReference type="InterPro" id="IPR008979">
    <property type="entry name" value="Galactose-bd-like_sf"/>
</dbReference>
<feature type="domain" description="Beta-galactosidase 1-like first all-beta" evidence="7">
    <location>
        <begin position="460"/>
        <end position="580"/>
    </location>
</feature>
<dbReference type="InterPro" id="IPR019801">
    <property type="entry name" value="Glyco_hydro_35_CS"/>
</dbReference>
<evidence type="ECO:0000259" key="7">
    <source>
        <dbReference type="Pfam" id="PF21317"/>
    </source>
</evidence>
<dbReference type="EMBL" id="JAACXV010013476">
    <property type="protein sequence ID" value="KAF7273354.1"/>
    <property type="molecule type" value="Genomic_DNA"/>
</dbReference>
<evidence type="ECO:0000256" key="2">
    <source>
        <dbReference type="ARBA" id="ARBA00022801"/>
    </source>
</evidence>
<evidence type="ECO:0000256" key="4">
    <source>
        <dbReference type="RuleBase" id="RU000675"/>
    </source>
</evidence>
<keyword evidence="2 4" id="KW-0378">Hydrolase</keyword>
<comment type="caution">
    <text evidence="9">The sequence shown here is derived from an EMBL/GenBank/DDBJ whole genome shotgun (WGS) entry which is preliminary data.</text>
</comment>
<dbReference type="PRINTS" id="PR00742">
    <property type="entry name" value="GLHYDRLASE35"/>
</dbReference>
<protein>
    <recommendedName>
        <fullName evidence="4">Beta-galactosidase</fullName>
        <ecNumber evidence="4">3.2.1.23</ecNumber>
    </recommendedName>
</protein>
<dbReference type="SUPFAM" id="SSF51445">
    <property type="entry name" value="(Trans)glycosidases"/>
    <property type="match status" value="2"/>
</dbReference>
<dbReference type="Gene3D" id="2.60.120.260">
    <property type="entry name" value="Galactose-binding domain-like"/>
    <property type="match status" value="4"/>
</dbReference>
<dbReference type="InterPro" id="IPR017853">
    <property type="entry name" value="GH"/>
</dbReference>
<dbReference type="PROSITE" id="PS01182">
    <property type="entry name" value="GLYCOSYL_HYDROL_F35"/>
    <property type="match status" value="1"/>
</dbReference>
<feature type="domain" description="Glycoside hydrolase 35 catalytic" evidence="6">
    <location>
        <begin position="708"/>
        <end position="1012"/>
    </location>
</feature>
<dbReference type="FunFam" id="3.20.20.80:FF:000115">
    <property type="entry name" value="Beta-galactosidase"/>
    <property type="match status" value="2"/>
</dbReference>
<comment type="catalytic activity">
    <reaction evidence="4">
        <text>Hydrolysis of terminal non-reducing beta-D-galactose residues in beta-D-galactosides.</text>
        <dbReference type="EC" id="3.2.1.23"/>
    </reaction>
</comment>
<evidence type="ECO:0000313" key="10">
    <source>
        <dbReference type="Proteomes" id="UP000625711"/>
    </source>
</evidence>
<evidence type="ECO:0000256" key="3">
    <source>
        <dbReference type="ARBA" id="ARBA00023295"/>
    </source>
</evidence>
<feature type="domain" description="Beta-galactosidase galactose-binding" evidence="8">
    <location>
        <begin position="1215"/>
        <end position="1273"/>
    </location>
</feature>
<feature type="domain" description="Glycoside hydrolase 35 catalytic" evidence="6">
    <location>
        <begin position="58"/>
        <end position="399"/>
    </location>
</feature>
<gene>
    <name evidence="9" type="ORF">GWI33_013941</name>
</gene>
<organism evidence="9 10">
    <name type="scientific">Rhynchophorus ferrugineus</name>
    <name type="common">Red palm weevil</name>
    <name type="synonym">Curculio ferrugineus</name>
    <dbReference type="NCBI Taxonomy" id="354439"/>
    <lineage>
        <taxon>Eukaryota</taxon>
        <taxon>Metazoa</taxon>
        <taxon>Ecdysozoa</taxon>
        <taxon>Arthropoda</taxon>
        <taxon>Hexapoda</taxon>
        <taxon>Insecta</taxon>
        <taxon>Pterygota</taxon>
        <taxon>Neoptera</taxon>
        <taxon>Endopterygota</taxon>
        <taxon>Coleoptera</taxon>
        <taxon>Polyphaga</taxon>
        <taxon>Cucujiformia</taxon>
        <taxon>Curculionidae</taxon>
        <taxon>Dryophthorinae</taxon>
        <taxon>Rhynchophorus</taxon>
    </lineage>
</organism>
<dbReference type="Pfam" id="PF01301">
    <property type="entry name" value="Glyco_hydro_35"/>
    <property type="match status" value="2"/>
</dbReference>
<dbReference type="Proteomes" id="UP000625711">
    <property type="component" value="Unassembled WGS sequence"/>
</dbReference>
<dbReference type="GO" id="GO:0004565">
    <property type="term" value="F:beta-galactosidase activity"/>
    <property type="evidence" value="ECO:0007669"/>
    <property type="project" value="UniProtKB-EC"/>
</dbReference>
<feature type="domain" description="Beta-galactosidase 1-like first all-beta" evidence="7">
    <location>
        <begin position="1074"/>
        <end position="1193"/>
    </location>
</feature>
<dbReference type="Pfam" id="PF21467">
    <property type="entry name" value="BetaGal_gal-bd"/>
    <property type="match status" value="2"/>
</dbReference>
<evidence type="ECO:0000256" key="1">
    <source>
        <dbReference type="ARBA" id="ARBA00009809"/>
    </source>
</evidence>
<dbReference type="Gene3D" id="3.20.20.80">
    <property type="entry name" value="Glycosidases"/>
    <property type="match status" value="2"/>
</dbReference>